<evidence type="ECO:0000313" key="11">
    <source>
        <dbReference type="EMBL" id="RKL68653.1"/>
    </source>
</evidence>
<dbReference type="GO" id="GO:0006261">
    <property type="term" value="P:DNA-templated DNA replication"/>
    <property type="evidence" value="ECO:0007669"/>
    <property type="project" value="TreeGrafter"/>
</dbReference>
<keyword evidence="4" id="KW-0548">Nucleotidyltransferase</keyword>
<evidence type="ECO:0000256" key="3">
    <source>
        <dbReference type="ARBA" id="ARBA00022679"/>
    </source>
</evidence>
<dbReference type="EMBL" id="PDOE01000001">
    <property type="protein sequence ID" value="RKL68653.1"/>
    <property type="molecule type" value="Genomic_DNA"/>
</dbReference>
<dbReference type="RefSeq" id="WP_110936707.1">
    <property type="nucleotide sequence ID" value="NZ_KZ614146.1"/>
</dbReference>
<dbReference type="SUPFAM" id="SSF52540">
    <property type="entry name" value="P-loop containing nucleoside triphosphate hydrolases"/>
    <property type="match status" value="1"/>
</dbReference>
<evidence type="ECO:0000256" key="2">
    <source>
        <dbReference type="ARBA" id="ARBA00017703"/>
    </source>
</evidence>
<protein>
    <recommendedName>
        <fullName evidence="2">DNA polymerase III subunit delta</fullName>
        <ecNumber evidence="1">2.7.7.7</ecNumber>
    </recommendedName>
</protein>
<evidence type="ECO:0000259" key="9">
    <source>
        <dbReference type="Pfam" id="PF06144"/>
    </source>
</evidence>
<organism evidence="11 12">
    <name type="scientific">Salipaludibacillus neizhouensis</name>
    <dbReference type="NCBI Taxonomy" id="885475"/>
    <lineage>
        <taxon>Bacteria</taxon>
        <taxon>Bacillati</taxon>
        <taxon>Bacillota</taxon>
        <taxon>Bacilli</taxon>
        <taxon>Bacillales</taxon>
        <taxon>Bacillaceae</taxon>
    </lineage>
</organism>
<dbReference type="PANTHER" id="PTHR34388">
    <property type="entry name" value="DNA POLYMERASE III SUBUNIT DELTA"/>
    <property type="match status" value="1"/>
</dbReference>
<dbReference type="GO" id="GO:0009360">
    <property type="term" value="C:DNA polymerase III complex"/>
    <property type="evidence" value="ECO:0007669"/>
    <property type="project" value="InterPro"/>
</dbReference>
<evidence type="ECO:0000313" key="12">
    <source>
        <dbReference type="Proteomes" id="UP000281498"/>
    </source>
</evidence>
<keyword evidence="6" id="KW-0239">DNA-directed DNA polymerase</keyword>
<reference evidence="11 12" key="1">
    <citation type="submission" date="2017-10" db="EMBL/GenBank/DDBJ databases">
        <title>Bacillus sp. nov., a halophilic bacterium isolated from a Keqin Lake.</title>
        <authorList>
            <person name="Wang H."/>
        </authorList>
    </citation>
    <scope>NUCLEOTIDE SEQUENCE [LARGE SCALE GENOMIC DNA]</scope>
    <source>
        <strain evidence="11 12">KCTC 13187</strain>
    </source>
</reference>
<dbReference type="Gene3D" id="1.10.8.60">
    <property type="match status" value="1"/>
</dbReference>
<proteinExistence type="inferred from homology"/>
<evidence type="ECO:0000256" key="5">
    <source>
        <dbReference type="ARBA" id="ARBA00022705"/>
    </source>
</evidence>
<feature type="domain" description="DNA polymerase III delta N-terminal" evidence="9">
    <location>
        <begin position="19"/>
        <end position="144"/>
    </location>
</feature>
<dbReference type="InterPro" id="IPR005790">
    <property type="entry name" value="DNA_polIII_delta"/>
</dbReference>
<evidence type="ECO:0000256" key="7">
    <source>
        <dbReference type="ARBA" id="ARBA00034754"/>
    </source>
</evidence>
<dbReference type="GO" id="GO:0003677">
    <property type="term" value="F:DNA binding"/>
    <property type="evidence" value="ECO:0007669"/>
    <property type="project" value="InterPro"/>
</dbReference>
<keyword evidence="5" id="KW-0235">DNA replication</keyword>
<dbReference type="PANTHER" id="PTHR34388:SF1">
    <property type="entry name" value="DNA POLYMERASE III SUBUNIT DELTA"/>
    <property type="match status" value="1"/>
</dbReference>
<dbReference type="OrthoDB" id="9775929at2"/>
<dbReference type="AlphaFoldDB" id="A0A3A9KGF6"/>
<dbReference type="Pfam" id="PF06144">
    <property type="entry name" value="DNA_pol3_delta"/>
    <property type="match status" value="1"/>
</dbReference>
<accession>A0A3A9KGF6</accession>
<dbReference type="SUPFAM" id="SSF48019">
    <property type="entry name" value="post-AAA+ oligomerization domain-like"/>
    <property type="match status" value="1"/>
</dbReference>
<dbReference type="InterPro" id="IPR008921">
    <property type="entry name" value="DNA_pol3_clamp-load_cplx_C"/>
</dbReference>
<dbReference type="Gene3D" id="1.20.272.10">
    <property type="match status" value="1"/>
</dbReference>
<evidence type="ECO:0000259" key="10">
    <source>
        <dbReference type="Pfam" id="PF21694"/>
    </source>
</evidence>
<keyword evidence="3" id="KW-0808">Transferase</keyword>
<dbReference type="EC" id="2.7.7.7" evidence="1"/>
<dbReference type="GO" id="GO:0003887">
    <property type="term" value="F:DNA-directed DNA polymerase activity"/>
    <property type="evidence" value="ECO:0007669"/>
    <property type="project" value="UniProtKB-KW"/>
</dbReference>
<name>A0A3A9KGF6_9BACI</name>
<comment type="catalytic activity">
    <reaction evidence="8">
        <text>DNA(n) + a 2'-deoxyribonucleoside 5'-triphosphate = DNA(n+1) + diphosphate</text>
        <dbReference type="Rhea" id="RHEA:22508"/>
        <dbReference type="Rhea" id="RHEA-COMP:17339"/>
        <dbReference type="Rhea" id="RHEA-COMP:17340"/>
        <dbReference type="ChEBI" id="CHEBI:33019"/>
        <dbReference type="ChEBI" id="CHEBI:61560"/>
        <dbReference type="ChEBI" id="CHEBI:173112"/>
        <dbReference type="EC" id="2.7.7.7"/>
    </reaction>
</comment>
<dbReference type="InterPro" id="IPR048466">
    <property type="entry name" value="DNA_pol3_delta-like_C"/>
</dbReference>
<evidence type="ECO:0000256" key="6">
    <source>
        <dbReference type="ARBA" id="ARBA00022932"/>
    </source>
</evidence>
<comment type="caution">
    <text evidence="11">The sequence shown here is derived from an EMBL/GenBank/DDBJ whole genome shotgun (WGS) entry which is preliminary data.</text>
</comment>
<keyword evidence="12" id="KW-1185">Reference proteome</keyword>
<sequence length="345" mass="39689">MSYVKVLQELNKGELAPLYLLYGTETYLLEDMLHRIISKGLSAEEQDFNLSKFDMAENPVEIAVEEAYTFPFMGERRVVLIKDAIFFSGQKDPKKVEHDLTKLVSYIEKPAPETVLIVLAPYEKLDDRKKIVKLMKKQATVMEARPLVEKELRQWIQSKAKEEKVVFNEGAEQELITLTAANLMQMASEIKKLALHVGENNEVLKEHVSSLVVRSLEQDIFVLVDGVVKGQAHQSLKIFKDLIKQKEPPLRILAMMVRQFRILYQVKQLSQQGYGEKMIASQLKLHPYVVKLALKQVQRFKDEELLSYLDQLAELDFRIKTGKMNDALGVELFLIQRGTKIRIGK</sequence>
<dbReference type="InterPro" id="IPR010372">
    <property type="entry name" value="DNA_pol3_delta_N"/>
</dbReference>
<dbReference type="NCBIfam" id="TIGR01128">
    <property type="entry name" value="holA"/>
    <property type="match status" value="1"/>
</dbReference>
<dbReference type="Pfam" id="PF21694">
    <property type="entry name" value="DNA_pol3_delta_C"/>
    <property type="match status" value="1"/>
</dbReference>
<evidence type="ECO:0000256" key="4">
    <source>
        <dbReference type="ARBA" id="ARBA00022695"/>
    </source>
</evidence>
<evidence type="ECO:0000256" key="1">
    <source>
        <dbReference type="ARBA" id="ARBA00012417"/>
    </source>
</evidence>
<feature type="domain" description="DNA polymerase III delta subunit-like C-terminal" evidence="10">
    <location>
        <begin position="217"/>
        <end position="336"/>
    </location>
</feature>
<dbReference type="Proteomes" id="UP000281498">
    <property type="component" value="Unassembled WGS sequence"/>
</dbReference>
<comment type="similarity">
    <text evidence="7">Belongs to the DNA polymerase HolA subunit family.</text>
</comment>
<dbReference type="InterPro" id="IPR027417">
    <property type="entry name" value="P-loop_NTPase"/>
</dbReference>
<dbReference type="Gene3D" id="3.40.50.300">
    <property type="entry name" value="P-loop containing nucleotide triphosphate hydrolases"/>
    <property type="match status" value="1"/>
</dbReference>
<evidence type="ECO:0000256" key="8">
    <source>
        <dbReference type="ARBA" id="ARBA00049244"/>
    </source>
</evidence>
<gene>
    <name evidence="11" type="ORF">CR203_00965</name>
</gene>